<dbReference type="GO" id="GO:0005524">
    <property type="term" value="F:ATP binding"/>
    <property type="evidence" value="ECO:0007669"/>
    <property type="project" value="UniProtKB-KW"/>
</dbReference>
<keyword evidence="5" id="KW-0347">Helicase</keyword>
<sequence length="316" mass="36772">MDYISFRQFNALYDPTAQSRLLDDTLNIWFENSSKQIELFEQLLGYLLMNHVNYQKIFFFIGVPGTGKSTMLELIRRFCGEDNVSAVQLADMERPFGLAAIVNKTANIFPDLKKTKVLRSDIFKMLADGSPIQVNRKFKQEFTYCFTGKMIFGMNNYPDFSQDFDGIERRLVIFEFKHVFTNGDPLYDSAILDKLLADECMSALLNKAIRGYSSLVHNDGFINTEESKRALEDFVSDNDNVVKWLRESEIDTDWLLNEPINLDCGGSYPTYREFCYSIGEEPKEQKDFSRTICNRYGWKTSRKRFNGVRSQYFTKK</sequence>
<dbReference type="InterPro" id="IPR051620">
    <property type="entry name" value="ORF904-like_C"/>
</dbReference>
<dbReference type="PANTHER" id="PTHR35372">
    <property type="entry name" value="ATP BINDING PROTEIN-RELATED"/>
    <property type="match status" value="1"/>
</dbReference>
<dbReference type="Gene3D" id="3.40.50.300">
    <property type="entry name" value="P-loop containing nucleotide triphosphate hydrolases"/>
    <property type="match status" value="1"/>
</dbReference>
<keyword evidence="2" id="KW-0378">Hydrolase</keyword>
<reference evidence="5" key="1">
    <citation type="journal article" date="2021" name="Proc. Natl. Acad. Sci. U.S.A.">
        <title>A Catalog of Tens of Thousands of Viruses from Human Metagenomes Reveals Hidden Associations with Chronic Diseases.</title>
        <authorList>
            <person name="Tisza M.J."/>
            <person name="Buck C.B."/>
        </authorList>
    </citation>
    <scope>NUCLEOTIDE SEQUENCE</scope>
    <source>
        <strain evidence="5">CtoIO8</strain>
    </source>
</reference>
<organism evidence="5">
    <name type="scientific">Myoviridae sp. ctoIO8</name>
    <dbReference type="NCBI Taxonomy" id="2825173"/>
    <lineage>
        <taxon>Viruses</taxon>
        <taxon>Duplodnaviria</taxon>
        <taxon>Heunggongvirae</taxon>
        <taxon>Uroviricota</taxon>
        <taxon>Caudoviricetes</taxon>
    </lineage>
</organism>
<dbReference type="PANTHER" id="PTHR35372:SF2">
    <property type="entry name" value="SF3 HELICASE DOMAIN-CONTAINING PROTEIN"/>
    <property type="match status" value="1"/>
</dbReference>
<keyword evidence="1" id="KW-0547">Nucleotide-binding</keyword>
<protein>
    <submittedName>
        <fullName evidence="5">DsDNA helicase</fullName>
    </submittedName>
</protein>
<dbReference type="Pfam" id="PF19263">
    <property type="entry name" value="DUF5906"/>
    <property type="match status" value="1"/>
</dbReference>
<dbReference type="SUPFAM" id="SSF52540">
    <property type="entry name" value="P-loop containing nucleoside triphosphate hydrolases"/>
    <property type="match status" value="1"/>
</dbReference>
<dbReference type="InterPro" id="IPR045455">
    <property type="entry name" value="NrS-1_pol-like_helicase"/>
</dbReference>
<dbReference type="GO" id="GO:0016787">
    <property type="term" value="F:hydrolase activity"/>
    <property type="evidence" value="ECO:0007669"/>
    <property type="project" value="UniProtKB-KW"/>
</dbReference>
<dbReference type="InterPro" id="IPR006500">
    <property type="entry name" value="Helicase_put_C_phage/plasmid"/>
</dbReference>
<evidence type="ECO:0000256" key="1">
    <source>
        <dbReference type="ARBA" id="ARBA00022741"/>
    </source>
</evidence>
<evidence type="ECO:0000259" key="4">
    <source>
        <dbReference type="PROSITE" id="PS51206"/>
    </source>
</evidence>
<dbReference type="InterPro" id="IPR014015">
    <property type="entry name" value="Helicase_SF3_DNA-vir"/>
</dbReference>
<accession>A0A8S5P368</accession>
<dbReference type="GO" id="GO:0004386">
    <property type="term" value="F:helicase activity"/>
    <property type="evidence" value="ECO:0007669"/>
    <property type="project" value="UniProtKB-KW"/>
</dbReference>
<dbReference type="EMBL" id="BK015314">
    <property type="protein sequence ID" value="DAE00873.1"/>
    <property type="molecule type" value="Genomic_DNA"/>
</dbReference>
<name>A0A8S5P368_9CAUD</name>
<evidence type="ECO:0000256" key="2">
    <source>
        <dbReference type="ARBA" id="ARBA00022801"/>
    </source>
</evidence>
<dbReference type="NCBIfam" id="TIGR01613">
    <property type="entry name" value="primase_Cterm"/>
    <property type="match status" value="1"/>
</dbReference>
<dbReference type="InterPro" id="IPR027417">
    <property type="entry name" value="P-loop_NTPase"/>
</dbReference>
<evidence type="ECO:0000256" key="3">
    <source>
        <dbReference type="ARBA" id="ARBA00022840"/>
    </source>
</evidence>
<feature type="domain" description="SF3 helicase" evidence="4">
    <location>
        <begin position="35"/>
        <end position="189"/>
    </location>
</feature>
<dbReference type="PROSITE" id="PS51206">
    <property type="entry name" value="SF3_HELICASE_1"/>
    <property type="match status" value="1"/>
</dbReference>
<evidence type="ECO:0000313" key="5">
    <source>
        <dbReference type="EMBL" id="DAE00873.1"/>
    </source>
</evidence>
<keyword evidence="3" id="KW-0067">ATP-binding</keyword>
<proteinExistence type="predicted"/>